<dbReference type="EMBL" id="FOXF01000076">
    <property type="protein sequence ID" value="SFP77233.1"/>
    <property type="molecule type" value="Genomic_DNA"/>
</dbReference>
<name>A0A662ZLI7_9GAMM</name>
<evidence type="ECO:0008006" key="4">
    <source>
        <dbReference type="Google" id="ProtNLM"/>
    </source>
</evidence>
<evidence type="ECO:0000256" key="1">
    <source>
        <dbReference type="SAM" id="MobiDB-lite"/>
    </source>
</evidence>
<organism evidence="2 3">
    <name type="scientific">Ruminobacter amylophilus</name>
    <dbReference type="NCBI Taxonomy" id="867"/>
    <lineage>
        <taxon>Bacteria</taxon>
        <taxon>Pseudomonadati</taxon>
        <taxon>Pseudomonadota</taxon>
        <taxon>Gammaproteobacteria</taxon>
        <taxon>Aeromonadales</taxon>
        <taxon>Succinivibrionaceae</taxon>
        <taxon>Ruminobacter</taxon>
    </lineage>
</organism>
<accession>A0A662ZLI7</accession>
<dbReference type="RefSeq" id="WP_143066535.1">
    <property type="nucleotide sequence ID" value="NZ_FOXF01000076.1"/>
</dbReference>
<protein>
    <recommendedName>
        <fullName evidence="4">Phage tail tape measure protein, lambda family</fullName>
    </recommendedName>
</protein>
<gene>
    <name evidence="2" type="ORF">SAMN02910344_02270</name>
</gene>
<dbReference type="OrthoDB" id="8019720at2"/>
<dbReference type="Proteomes" id="UP000243745">
    <property type="component" value="Unassembled WGS sequence"/>
</dbReference>
<dbReference type="AlphaFoldDB" id="A0A662ZLI7"/>
<sequence length="852" mass="93596">MADPFINVGVNADNLNNGFQQAARNIFNYSQTIHSTINNVTIDMSRMYNQVNNYNNQVITEFNQVNASLVNMRNNAVTTNNTLTNVIARQEQQIHTQNQIMERTATSTGQIIQGAMTKIGQSFVSIAARISLSGIQASKVYEDMSAKLSVLTGDIDSARDKFWELNALEDKTAIATDKLAQAYLTLGNNGLTRSSKQLEKYAAIAQGTNKDITGLAQNISNFVNGRLQSLKEYGITAERNGNKVVMSFKGEKKEIEATSEALEQYLGQLADTQFGGVLEARTGTLTASFERLQNAWGTLTTRIMDGSSGAGSVLTVFVDNATDLLNWFADCLTNPAFSEFFSTIAEGWKSILDTRREKLSALGDKISEFWSDSGAASALGIESISDYFTQFFNFVRAGFMEVAKQAENAWTAVKGGLSGANEFIIEFGTSWDWDKASKAFNKEVNEAADAMIENDKIWDTAIKLQFKDIEKNLQELKKKREDAAKELGKEGNGDDGKPRKIGGTSGSSGASKKTDTWTSYYNQLIKSQQSGLSELEKAYADYYSKIDEITKRASESSIVDLQQVANARLLVEQELADKIKQIQQDAQSFIWDLTGNEIAKLQSDYQAKLDLLNTYHEQALISEESYTEAVKALYDKFYAEQTKKSGKDKNKNSFFTAQDLDNIQSLTDGLDSMTDAFSNLTQGMSESSATYRALFAIQKSFAVASATMNAIVAWTNALDEKPFWPNGIAAYANAVAMTTNILGQLKSVTMHDKGGYIPAGGLGIVGEYDPELVRGPANVTSRRETADLARSALTGGSKVTINLIEDQSRAGQVDSRERDGDEVINIFVSNIRKGGQMAKTLESTYALRRYGA</sequence>
<feature type="region of interest" description="Disordered" evidence="1">
    <location>
        <begin position="485"/>
        <end position="513"/>
    </location>
</feature>
<feature type="compositionally biased region" description="Basic and acidic residues" evidence="1">
    <location>
        <begin position="485"/>
        <end position="498"/>
    </location>
</feature>
<evidence type="ECO:0000313" key="3">
    <source>
        <dbReference type="Proteomes" id="UP000243745"/>
    </source>
</evidence>
<proteinExistence type="predicted"/>
<keyword evidence="3" id="KW-1185">Reference proteome</keyword>
<reference evidence="2 3" key="1">
    <citation type="submission" date="2016-10" db="EMBL/GenBank/DDBJ databases">
        <authorList>
            <person name="Varghese N."/>
            <person name="Submissions S."/>
        </authorList>
    </citation>
    <scope>NUCLEOTIDE SEQUENCE [LARGE SCALE GENOMIC DNA]</scope>
    <source>
        <strain evidence="2 3">DSM 1361</strain>
    </source>
</reference>
<evidence type="ECO:0000313" key="2">
    <source>
        <dbReference type="EMBL" id="SFP77233.1"/>
    </source>
</evidence>